<keyword evidence="2" id="KW-0805">Transcription regulation</keyword>
<proteinExistence type="inferred from homology"/>
<dbReference type="Pfam" id="PF08281">
    <property type="entry name" value="Sigma70_r4_2"/>
    <property type="match status" value="1"/>
</dbReference>
<dbReference type="RefSeq" id="WP_085757936.1">
    <property type="nucleotide sequence ID" value="NZ_CP019343.1"/>
</dbReference>
<keyword evidence="3" id="KW-0731">Sigma factor</keyword>
<evidence type="ECO:0000256" key="3">
    <source>
        <dbReference type="ARBA" id="ARBA00023082"/>
    </source>
</evidence>
<feature type="domain" description="RNA polymerase sigma-70 region 2" evidence="5">
    <location>
        <begin position="5"/>
        <end position="68"/>
    </location>
</feature>
<keyword evidence="4" id="KW-0804">Transcription</keyword>
<dbReference type="PANTHER" id="PTHR43133">
    <property type="entry name" value="RNA POLYMERASE ECF-TYPE SIGMA FACTO"/>
    <property type="match status" value="1"/>
</dbReference>
<dbReference type="STRING" id="716816.BST96_06630"/>
<comment type="similarity">
    <text evidence="1">Belongs to the sigma-70 factor family. ECF subfamily.</text>
</comment>
<dbReference type="InterPro" id="IPR013325">
    <property type="entry name" value="RNA_pol_sigma_r2"/>
</dbReference>
<sequence>MERLYLEIRASLTRYVSRYFRRSQEAEDVVQETFVKVIQAQRERDIQSPKSYLFRTARNLSLQQISKSSYKLTDDLGDLLTDSELMASKTLEEQFEARENFEIFCQAIRVLPLKCRRAFVLCRVYGFSQKEVASRMGITLSAVEGHLTRATRRCIDYMEAEQSGRNARQRARQHARQEW</sequence>
<dbReference type="InterPro" id="IPR007627">
    <property type="entry name" value="RNA_pol_sigma70_r2"/>
</dbReference>
<dbReference type="SUPFAM" id="SSF88659">
    <property type="entry name" value="Sigma3 and sigma4 domains of RNA polymerase sigma factors"/>
    <property type="match status" value="1"/>
</dbReference>
<dbReference type="InterPro" id="IPR036388">
    <property type="entry name" value="WH-like_DNA-bd_sf"/>
</dbReference>
<dbReference type="InterPro" id="IPR013324">
    <property type="entry name" value="RNA_pol_sigma_r3/r4-like"/>
</dbReference>
<dbReference type="NCBIfam" id="TIGR02937">
    <property type="entry name" value="sigma70-ECF"/>
    <property type="match status" value="1"/>
</dbReference>
<dbReference type="GO" id="GO:0006352">
    <property type="term" value="P:DNA-templated transcription initiation"/>
    <property type="evidence" value="ECO:0007669"/>
    <property type="project" value="InterPro"/>
</dbReference>
<dbReference type="GO" id="GO:0003677">
    <property type="term" value="F:DNA binding"/>
    <property type="evidence" value="ECO:0007669"/>
    <property type="project" value="InterPro"/>
</dbReference>
<dbReference type="PANTHER" id="PTHR43133:SF63">
    <property type="entry name" value="RNA POLYMERASE SIGMA FACTOR FECI-RELATED"/>
    <property type="match status" value="1"/>
</dbReference>
<dbReference type="OrthoDB" id="6689546at2"/>
<evidence type="ECO:0008006" key="9">
    <source>
        <dbReference type="Google" id="ProtNLM"/>
    </source>
</evidence>
<evidence type="ECO:0000313" key="8">
    <source>
        <dbReference type="Proteomes" id="UP000193450"/>
    </source>
</evidence>
<dbReference type="AlphaFoldDB" id="A0A1X9N806"/>
<organism evidence="7 8">
    <name type="scientific">Oceanicoccus sagamiensis</name>
    <dbReference type="NCBI Taxonomy" id="716816"/>
    <lineage>
        <taxon>Bacteria</taxon>
        <taxon>Pseudomonadati</taxon>
        <taxon>Pseudomonadota</taxon>
        <taxon>Gammaproteobacteria</taxon>
        <taxon>Cellvibrionales</taxon>
        <taxon>Spongiibacteraceae</taxon>
        <taxon>Oceanicoccus</taxon>
    </lineage>
</organism>
<keyword evidence="8" id="KW-1185">Reference proteome</keyword>
<dbReference type="Gene3D" id="1.10.1740.10">
    <property type="match status" value="1"/>
</dbReference>
<reference evidence="7 8" key="1">
    <citation type="submission" date="2016-11" db="EMBL/GenBank/DDBJ databases">
        <title>Trade-off between light-utilization and light-protection in marine flavobacteria.</title>
        <authorList>
            <person name="Kumagai Y."/>
        </authorList>
    </citation>
    <scope>NUCLEOTIDE SEQUENCE [LARGE SCALE GENOMIC DNA]</scope>
    <source>
        <strain evidence="7 8">NBRC 107125</strain>
    </source>
</reference>
<protein>
    <recommendedName>
        <fullName evidence="9">RNA polymerase subunit sigma-70</fullName>
    </recommendedName>
</protein>
<dbReference type="Gene3D" id="1.10.10.10">
    <property type="entry name" value="Winged helix-like DNA-binding domain superfamily/Winged helix DNA-binding domain"/>
    <property type="match status" value="1"/>
</dbReference>
<evidence type="ECO:0000313" key="7">
    <source>
        <dbReference type="EMBL" id="ARN73816.1"/>
    </source>
</evidence>
<dbReference type="SUPFAM" id="SSF88946">
    <property type="entry name" value="Sigma2 domain of RNA polymerase sigma factors"/>
    <property type="match status" value="1"/>
</dbReference>
<accession>A0A1X9N806</accession>
<feature type="domain" description="RNA polymerase sigma factor 70 region 4 type 2" evidence="6">
    <location>
        <begin position="106"/>
        <end position="154"/>
    </location>
</feature>
<dbReference type="Proteomes" id="UP000193450">
    <property type="component" value="Chromosome"/>
</dbReference>
<evidence type="ECO:0000256" key="4">
    <source>
        <dbReference type="ARBA" id="ARBA00023163"/>
    </source>
</evidence>
<evidence type="ECO:0000256" key="1">
    <source>
        <dbReference type="ARBA" id="ARBA00010641"/>
    </source>
</evidence>
<name>A0A1X9N806_9GAMM</name>
<dbReference type="InterPro" id="IPR014284">
    <property type="entry name" value="RNA_pol_sigma-70_dom"/>
</dbReference>
<dbReference type="EMBL" id="CP019343">
    <property type="protein sequence ID" value="ARN73816.1"/>
    <property type="molecule type" value="Genomic_DNA"/>
</dbReference>
<evidence type="ECO:0000259" key="5">
    <source>
        <dbReference type="Pfam" id="PF04542"/>
    </source>
</evidence>
<evidence type="ECO:0000256" key="2">
    <source>
        <dbReference type="ARBA" id="ARBA00023015"/>
    </source>
</evidence>
<dbReference type="GO" id="GO:0016987">
    <property type="term" value="F:sigma factor activity"/>
    <property type="evidence" value="ECO:0007669"/>
    <property type="project" value="UniProtKB-KW"/>
</dbReference>
<dbReference type="InterPro" id="IPR013249">
    <property type="entry name" value="RNA_pol_sigma70_r4_t2"/>
</dbReference>
<dbReference type="Pfam" id="PF04542">
    <property type="entry name" value="Sigma70_r2"/>
    <property type="match status" value="1"/>
</dbReference>
<gene>
    <name evidence="7" type="ORF">BST96_06630</name>
</gene>
<evidence type="ECO:0000259" key="6">
    <source>
        <dbReference type="Pfam" id="PF08281"/>
    </source>
</evidence>
<dbReference type="InterPro" id="IPR039425">
    <property type="entry name" value="RNA_pol_sigma-70-like"/>
</dbReference>
<dbReference type="KEGG" id="osg:BST96_06630"/>